<dbReference type="AlphaFoldDB" id="A0AAN9T4F8"/>
<dbReference type="PANTHER" id="PTHR10009">
    <property type="entry name" value="PROTEIN YELLOW-RELATED"/>
    <property type="match status" value="1"/>
</dbReference>
<dbReference type="Proteomes" id="UP001367676">
    <property type="component" value="Unassembled WGS sequence"/>
</dbReference>
<comment type="similarity">
    <text evidence="2">Belongs to the major royal jelly protein family.</text>
</comment>
<dbReference type="InterPro" id="IPR017996">
    <property type="entry name" value="MRJP/yellow-related"/>
</dbReference>
<comment type="subcellular location">
    <subcellularLocation>
        <location evidence="1">Secreted</location>
    </subcellularLocation>
</comment>
<evidence type="ECO:0000256" key="5">
    <source>
        <dbReference type="SAM" id="SignalP"/>
    </source>
</evidence>
<dbReference type="Gene3D" id="2.120.10.30">
    <property type="entry name" value="TolB, C-terminal domain"/>
    <property type="match status" value="1"/>
</dbReference>
<keyword evidence="3" id="KW-0964">Secreted</keyword>
<keyword evidence="5" id="KW-0732">Signal</keyword>
<dbReference type="PANTHER" id="PTHR10009:SF18">
    <property type="entry name" value="PROTEIN YELLOW-LIKE PROTEIN"/>
    <property type="match status" value="1"/>
</dbReference>
<reference evidence="6 7" key="1">
    <citation type="submission" date="2024-03" db="EMBL/GenBank/DDBJ databases">
        <title>Adaptation during the transition from Ophiocordyceps entomopathogen to insect associate is accompanied by gene loss and intensified selection.</title>
        <authorList>
            <person name="Ward C.M."/>
            <person name="Onetto C.A."/>
            <person name="Borneman A.R."/>
        </authorList>
    </citation>
    <scope>NUCLEOTIDE SEQUENCE [LARGE SCALE GENOMIC DNA]</scope>
    <source>
        <strain evidence="6">AWRI1</strain>
        <tissue evidence="6">Single Adult Female</tissue>
    </source>
</reference>
<gene>
    <name evidence="6" type="ORF">V9T40_014322</name>
</gene>
<accession>A0AAN9T4F8</accession>
<comment type="caution">
    <text evidence="6">The sequence shown here is derived from an EMBL/GenBank/DDBJ whole genome shotgun (WGS) entry which is preliminary data.</text>
</comment>
<organism evidence="6 7">
    <name type="scientific">Parthenolecanium corni</name>
    <dbReference type="NCBI Taxonomy" id="536013"/>
    <lineage>
        <taxon>Eukaryota</taxon>
        <taxon>Metazoa</taxon>
        <taxon>Ecdysozoa</taxon>
        <taxon>Arthropoda</taxon>
        <taxon>Hexapoda</taxon>
        <taxon>Insecta</taxon>
        <taxon>Pterygota</taxon>
        <taxon>Neoptera</taxon>
        <taxon>Paraneoptera</taxon>
        <taxon>Hemiptera</taxon>
        <taxon>Sternorrhyncha</taxon>
        <taxon>Coccoidea</taxon>
        <taxon>Coccidae</taxon>
        <taxon>Parthenolecanium</taxon>
    </lineage>
</organism>
<evidence type="ECO:0000313" key="7">
    <source>
        <dbReference type="Proteomes" id="UP001367676"/>
    </source>
</evidence>
<dbReference type="Pfam" id="PF03022">
    <property type="entry name" value="MRJP"/>
    <property type="match status" value="1"/>
</dbReference>
<feature type="region of interest" description="Disordered" evidence="4">
    <location>
        <begin position="426"/>
        <end position="446"/>
    </location>
</feature>
<dbReference type="InterPro" id="IPR011042">
    <property type="entry name" value="6-blade_b-propeller_TolB-like"/>
</dbReference>
<evidence type="ECO:0000256" key="4">
    <source>
        <dbReference type="SAM" id="MobiDB-lite"/>
    </source>
</evidence>
<evidence type="ECO:0000256" key="1">
    <source>
        <dbReference type="ARBA" id="ARBA00004613"/>
    </source>
</evidence>
<sequence>MKWLLIEILLLTLAVELLTQNTRFNERYSWSTLNFQFPDEQSRQAAINSRDYVPINNVPLGTEIWRDRFFVTVPRWLTGIASTVNFFTMNNAGTSLGRTNAPTLVPYPNYEVNHITANETSFGSKIVSVFRLKVDACDRLWFVDTGLMDIIGTSRQVIAPRLFIFDLRTDRLLRQYTFNSSDTSEGTLFGGNIVVDVTANSCNQAFAYIPDFGAYRLVVYSWAENRSWRIRHPYFYFDPFATPFYVGGLTFLWVDGIFGASLSAIQGDGYRTLYFTAISSNHLYAVSTRFLRDSTLAANTSTLLEAYRFLGTRGSNMQTTAHMLDERTGTLFYTLPNRNGIGCWNSVRNAHSYTPLTNTVLATDDVTMIFPNDIVLDDADNVWLLSDRLPVSNMRGLNENEVNFRLFSARISDAIRGTVCEPSRGSHDGSVNFNGPNRENMNNRFGSGYDNTQVSISEKKYETLSQFLKAGGTNGLLEKPGKSGRKLSSHLVF</sequence>
<name>A0AAN9T4F8_9HEMI</name>
<feature type="compositionally biased region" description="Polar residues" evidence="4">
    <location>
        <begin position="429"/>
        <end position="446"/>
    </location>
</feature>
<evidence type="ECO:0000256" key="3">
    <source>
        <dbReference type="ARBA" id="ARBA00022525"/>
    </source>
</evidence>
<evidence type="ECO:0000313" key="6">
    <source>
        <dbReference type="EMBL" id="KAK7571850.1"/>
    </source>
</evidence>
<keyword evidence="7" id="KW-1185">Reference proteome</keyword>
<protein>
    <submittedName>
        <fullName evidence="6">Uncharacterized protein</fullName>
    </submittedName>
</protein>
<proteinExistence type="inferred from homology"/>
<feature type="chain" id="PRO_5042937545" evidence="5">
    <location>
        <begin position="20"/>
        <end position="493"/>
    </location>
</feature>
<feature type="signal peptide" evidence="5">
    <location>
        <begin position="1"/>
        <end position="19"/>
    </location>
</feature>
<dbReference type="EMBL" id="JBBCAQ010000038">
    <property type="protein sequence ID" value="KAK7571850.1"/>
    <property type="molecule type" value="Genomic_DNA"/>
</dbReference>
<dbReference type="GO" id="GO:0005576">
    <property type="term" value="C:extracellular region"/>
    <property type="evidence" value="ECO:0007669"/>
    <property type="project" value="UniProtKB-SubCell"/>
</dbReference>
<evidence type="ECO:0000256" key="2">
    <source>
        <dbReference type="ARBA" id="ARBA00009127"/>
    </source>
</evidence>